<sequence>MKNANQKGLDILEHLAQVRRVVECLLQMDEAWDTQYVKHTICYFYFNHVLTYTRINDESIEAIQMNRLNLFLTATQKLKVLTEAVLYILKRNYLSYDETILGEKITQFERYEKENCIYRDYLSGGNRNNFPHFDKLKIKKEQMLPFLFLLSCSTYNKSENLQIVWTIIVYIIYTFLEKYNIKNENLENDTLYVYIDERYQMDGDLLSVNKVTSMVVGFYLTLLNLGKKEFSRMMFSQGKNNSEGRWKLPRERRFSIVDREYMAYHQYKYKKINFLFETICQGLLLILQNHHCANYLTFLTLDLFALVAKYHHSFIQKYSKEIYSQTVRCILQHMDERSDNAADLCLMMLFLIHYIKLFLYEPLKITPQKRREGHTSQERNASNYTDFLIYILRKNNIKREIMKQINHLQKYLNIVCAGTPHVDTEKKKKFNTKQAYDKVTKMYQFYEINPYEREKITRNIYKNKKLYFYKPFYMSKHFLLDKNEVPFFANEYSDDGVDHNEKEKIENFLKRLLTRSGRRTFCPKKRLSNLRAEITKWKSNKILSSNYLWRKKRINKLKPSGKFLGIHKLHHEIDLQKIHYNELNNLRYMTDLHTNNDVHHFNPKNYYDGNDSSDVLLAAKSVLSSFFFIRRGSFTAFFMSKSAKYLSQLYPGWAPWL</sequence>
<gene>
    <name evidence="1" type="ORF">C922_03169</name>
</gene>
<proteinExistence type="predicted"/>
<dbReference type="AlphaFoldDB" id="W7A4D5"/>
<organism evidence="1 2">
    <name type="scientific">Plasmodium inui San Antonio 1</name>
    <dbReference type="NCBI Taxonomy" id="1237626"/>
    <lineage>
        <taxon>Eukaryota</taxon>
        <taxon>Sar</taxon>
        <taxon>Alveolata</taxon>
        <taxon>Apicomplexa</taxon>
        <taxon>Aconoidasida</taxon>
        <taxon>Haemosporida</taxon>
        <taxon>Plasmodiidae</taxon>
        <taxon>Plasmodium</taxon>
        <taxon>Plasmodium (Plasmodium)</taxon>
    </lineage>
</organism>
<dbReference type="VEuPathDB" id="PlasmoDB:C922_03169"/>
<keyword evidence="2" id="KW-1185">Reference proteome</keyword>
<accession>W7A4D5</accession>
<reference evidence="1 2" key="1">
    <citation type="submission" date="2013-02" db="EMBL/GenBank/DDBJ databases">
        <title>The Genome Sequence of Plasmodium inui San Antonio 1.</title>
        <authorList>
            <consortium name="The Broad Institute Genome Sequencing Platform"/>
            <consortium name="The Broad Institute Genome Sequencing Center for Infectious Disease"/>
            <person name="Neafsey D."/>
            <person name="Cheeseman I."/>
            <person name="Volkman S."/>
            <person name="Adams J."/>
            <person name="Walker B."/>
            <person name="Young S.K."/>
            <person name="Zeng Q."/>
            <person name="Gargeya S."/>
            <person name="Fitzgerald M."/>
            <person name="Haas B."/>
            <person name="Abouelleil A."/>
            <person name="Alvarado L."/>
            <person name="Arachchi H.M."/>
            <person name="Berlin A.M."/>
            <person name="Chapman S.B."/>
            <person name="Dewar J."/>
            <person name="Goldberg J."/>
            <person name="Griggs A."/>
            <person name="Gujja S."/>
            <person name="Hansen M."/>
            <person name="Howarth C."/>
            <person name="Imamovic A."/>
            <person name="Larimer J."/>
            <person name="McCowan C."/>
            <person name="Murphy C."/>
            <person name="Neiman D."/>
            <person name="Pearson M."/>
            <person name="Priest M."/>
            <person name="Roberts A."/>
            <person name="Saif S."/>
            <person name="Shea T."/>
            <person name="Sisk P."/>
            <person name="Sykes S."/>
            <person name="Wortman J."/>
            <person name="Nusbaum C."/>
            <person name="Birren B."/>
        </authorList>
    </citation>
    <scope>NUCLEOTIDE SEQUENCE [LARGE SCALE GENOMIC DNA]</scope>
    <source>
        <strain evidence="1 2">San Antonio 1</strain>
    </source>
</reference>
<dbReference type="RefSeq" id="XP_008816983.1">
    <property type="nucleotide sequence ID" value="XM_008818761.1"/>
</dbReference>
<dbReference type="Proteomes" id="UP000030640">
    <property type="component" value="Unassembled WGS sequence"/>
</dbReference>
<name>W7A4D5_9APIC</name>
<dbReference type="OrthoDB" id="381190at2759"/>
<dbReference type="GeneID" id="20038443"/>
<protein>
    <submittedName>
        <fullName evidence="1">Uncharacterized protein</fullName>
    </submittedName>
</protein>
<evidence type="ECO:0000313" key="2">
    <source>
        <dbReference type="Proteomes" id="UP000030640"/>
    </source>
</evidence>
<evidence type="ECO:0000313" key="1">
    <source>
        <dbReference type="EMBL" id="EUD66535.1"/>
    </source>
</evidence>
<dbReference type="EMBL" id="KI965471">
    <property type="protein sequence ID" value="EUD66535.1"/>
    <property type="molecule type" value="Genomic_DNA"/>
</dbReference>